<dbReference type="InterPro" id="IPR017317">
    <property type="entry name" value="Pept_S8_subtilisin_bacteroid-2"/>
</dbReference>
<protein>
    <submittedName>
        <fullName evidence="11">S8 family serine peptidase</fullName>
    </submittedName>
</protein>
<dbReference type="EMBL" id="JBHSGP010000005">
    <property type="protein sequence ID" value="MFC4721137.1"/>
    <property type="molecule type" value="Genomic_DNA"/>
</dbReference>
<evidence type="ECO:0000256" key="8">
    <source>
        <dbReference type="SAM" id="SignalP"/>
    </source>
</evidence>
<gene>
    <name evidence="11" type="ORF">ACFO5O_02305</name>
</gene>
<dbReference type="InterPro" id="IPR000209">
    <property type="entry name" value="Peptidase_S8/S53_dom"/>
</dbReference>
<dbReference type="PANTHER" id="PTHR43806">
    <property type="entry name" value="PEPTIDASE S8"/>
    <property type="match status" value="1"/>
</dbReference>
<dbReference type="SUPFAM" id="SSF52743">
    <property type="entry name" value="Subtilisin-like"/>
    <property type="match status" value="1"/>
</dbReference>
<reference evidence="12" key="1">
    <citation type="journal article" date="2019" name="Int. J. Syst. Evol. Microbiol.">
        <title>The Global Catalogue of Microorganisms (GCM) 10K type strain sequencing project: providing services to taxonomists for standard genome sequencing and annotation.</title>
        <authorList>
            <consortium name="The Broad Institute Genomics Platform"/>
            <consortium name="The Broad Institute Genome Sequencing Center for Infectious Disease"/>
            <person name="Wu L."/>
            <person name="Ma J."/>
        </authorList>
    </citation>
    <scope>NUCLEOTIDE SEQUENCE [LARGE SCALE GENOMIC DNA]</scope>
    <source>
        <strain evidence="12">CCUG 63682</strain>
    </source>
</reference>
<dbReference type="PIRSF" id="PIRSF037903">
    <property type="entry name" value="Subtilisin_rel_GFO_2223"/>
    <property type="match status" value="1"/>
</dbReference>
<dbReference type="PROSITE" id="PS51892">
    <property type="entry name" value="SUBTILASE"/>
    <property type="match status" value="1"/>
</dbReference>
<comment type="caution">
    <text evidence="11">The sequence shown here is derived from an EMBL/GenBank/DDBJ whole genome shotgun (WGS) entry which is preliminary data.</text>
</comment>
<dbReference type="InterPro" id="IPR015500">
    <property type="entry name" value="Peptidase_S8_subtilisin-rel"/>
</dbReference>
<feature type="active site" description="Charge relay system" evidence="6">
    <location>
        <position position="395"/>
    </location>
</feature>
<proteinExistence type="inferred from homology"/>
<accession>A0ABV9MYT4</accession>
<dbReference type="InterPro" id="IPR050131">
    <property type="entry name" value="Peptidase_S8_subtilisin-like"/>
</dbReference>
<organism evidence="11 12">
    <name type="scientific">Geojedonia litorea</name>
    <dbReference type="NCBI Taxonomy" id="1268269"/>
    <lineage>
        <taxon>Bacteria</taxon>
        <taxon>Pseudomonadati</taxon>
        <taxon>Bacteroidota</taxon>
        <taxon>Flavobacteriia</taxon>
        <taxon>Flavobacteriales</taxon>
        <taxon>Flavobacteriaceae</taxon>
        <taxon>Geojedonia</taxon>
    </lineage>
</organism>
<dbReference type="InterPro" id="IPR023827">
    <property type="entry name" value="Peptidase_S8_Asp-AS"/>
</dbReference>
<feature type="domain" description="Secretion system C-terminal sorting" evidence="10">
    <location>
        <begin position="464"/>
        <end position="534"/>
    </location>
</feature>
<keyword evidence="4 6" id="KW-0378">Hydrolase</keyword>
<evidence type="ECO:0000256" key="3">
    <source>
        <dbReference type="ARBA" id="ARBA00022729"/>
    </source>
</evidence>
<dbReference type="InterPro" id="IPR026444">
    <property type="entry name" value="Secre_tail"/>
</dbReference>
<evidence type="ECO:0000256" key="2">
    <source>
        <dbReference type="ARBA" id="ARBA00022670"/>
    </source>
</evidence>
<feature type="signal peptide" evidence="8">
    <location>
        <begin position="1"/>
        <end position="19"/>
    </location>
</feature>
<dbReference type="PRINTS" id="PR00723">
    <property type="entry name" value="SUBTILISIN"/>
</dbReference>
<evidence type="ECO:0000259" key="10">
    <source>
        <dbReference type="Pfam" id="PF18962"/>
    </source>
</evidence>
<sequence>MKHLFVVFIFFAGSFPALSQQDAWVYLSDKENVSASLANPTTILTQKALNRKNRHNVAIDERDVPVNENYISQLKSQTGITVMAKSKWFNAVHVRGSETDINALKNLSFVSRVDFADKSLNTSRVSQPNDKFVIEDIQVDFAYGSTQNQVEMINVNSLHIDDFTGEGITIAVLDAGFPNVNTMGAFQRLRNNGDLLGGYDFVDRTPNVYAFSGNSHGTNVLSTMAGFIQDQYVGTAPDASYYVFRTEDVFSETPVEESYWVEAAERADSLGVDIINTSLGYFGYDNPNYSYTAANMNGQTAFISKGANIASEKGILVVTSAGNAGNSSSYKGVGAPADAAGVLSIGAVDANGQYAFFSSRGSEIQPTQKPDVVAKGLAAAVITSGNAIASANGTSFSSPIMAGGIASLWQALPDASNFEIMDVVRRSASQYETPDYFLGYGIPDLALAFELGFEAEEEVFEFKLFPNPVWQDLFIHIPSTIEEIKLIIYDVLGKAIIQQQLSKSKTSIDVSELSSGWYMVRLQNKNTSKTYKLIKS</sequence>
<name>A0ABV9MYT4_9FLAO</name>
<dbReference type="Pfam" id="PF18962">
    <property type="entry name" value="Por_Secre_tail"/>
    <property type="match status" value="1"/>
</dbReference>
<keyword evidence="5 6" id="KW-0720">Serine protease</keyword>
<evidence type="ECO:0000256" key="7">
    <source>
        <dbReference type="RuleBase" id="RU003355"/>
    </source>
</evidence>
<feature type="active site" description="Charge relay system" evidence="6">
    <location>
        <position position="216"/>
    </location>
</feature>
<evidence type="ECO:0000313" key="12">
    <source>
        <dbReference type="Proteomes" id="UP001595953"/>
    </source>
</evidence>
<dbReference type="PROSITE" id="PS00136">
    <property type="entry name" value="SUBTILASE_ASP"/>
    <property type="match status" value="1"/>
</dbReference>
<keyword evidence="3 8" id="KW-0732">Signal</keyword>
<evidence type="ECO:0000313" key="11">
    <source>
        <dbReference type="EMBL" id="MFC4721137.1"/>
    </source>
</evidence>
<feature type="active site" description="Charge relay system" evidence="6">
    <location>
        <position position="174"/>
    </location>
</feature>
<dbReference type="Proteomes" id="UP001595953">
    <property type="component" value="Unassembled WGS sequence"/>
</dbReference>
<keyword evidence="2 6" id="KW-0645">Protease</keyword>
<evidence type="ECO:0000256" key="4">
    <source>
        <dbReference type="ARBA" id="ARBA00022801"/>
    </source>
</evidence>
<evidence type="ECO:0000259" key="9">
    <source>
        <dbReference type="Pfam" id="PF00082"/>
    </source>
</evidence>
<dbReference type="PANTHER" id="PTHR43806:SF67">
    <property type="entry name" value="EGF-LIKE DOMAIN-CONTAINING PROTEIN"/>
    <property type="match status" value="1"/>
</dbReference>
<feature type="domain" description="Peptidase S8/S53" evidence="9">
    <location>
        <begin position="165"/>
        <end position="441"/>
    </location>
</feature>
<dbReference type="NCBIfam" id="TIGR04183">
    <property type="entry name" value="Por_Secre_tail"/>
    <property type="match status" value="1"/>
</dbReference>
<comment type="similarity">
    <text evidence="1 6 7">Belongs to the peptidase S8 family.</text>
</comment>
<dbReference type="InterPro" id="IPR036852">
    <property type="entry name" value="Peptidase_S8/S53_dom_sf"/>
</dbReference>
<dbReference type="RefSeq" id="WP_387960563.1">
    <property type="nucleotide sequence ID" value="NZ_JBHSGP010000005.1"/>
</dbReference>
<keyword evidence="12" id="KW-1185">Reference proteome</keyword>
<evidence type="ECO:0000256" key="1">
    <source>
        <dbReference type="ARBA" id="ARBA00011073"/>
    </source>
</evidence>
<evidence type="ECO:0000256" key="6">
    <source>
        <dbReference type="PROSITE-ProRule" id="PRU01240"/>
    </source>
</evidence>
<feature type="chain" id="PRO_5047303740" evidence="8">
    <location>
        <begin position="20"/>
        <end position="536"/>
    </location>
</feature>
<dbReference type="Gene3D" id="3.40.50.200">
    <property type="entry name" value="Peptidase S8/S53 domain"/>
    <property type="match status" value="1"/>
</dbReference>
<dbReference type="Pfam" id="PF00082">
    <property type="entry name" value="Peptidase_S8"/>
    <property type="match status" value="1"/>
</dbReference>
<dbReference type="InterPro" id="IPR023828">
    <property type="entry name" value="Peptidase_S8_Ser-AS"/>
</dbReference>
<dbReference type="PROSITE" id="PS00138">
    <property type="entry name" value="SUBTILASE_SER"/>
    <property type="match status" value="1"/>
</dbReference>
<evidence type="ECO:0000256" key="5">
    <source>
        <dbReference type="ARBA" id="ARBA00022825"/>
    </source>
</evidence>
<dbReference type="CDD" id="cd07493">
    <property type="entry name" value="Peptidases_S8_9"/>
    <property type="match status" value="1"/>
</dbReference>